<evidence type="ECO:0000313" key="8">
    <source>
        <dbReference type="EMBL" id="KAK9165778.1"/>
    </source>
</evidence>
<proteinExistence type="predicted"/>
<dbReference type="InterPro" id="IPR011598">
    <property type="entry name" value="bHLH_dom"/>
</dbReference>
<reference evidence="8 9" key="1">
    <citation type="submission" date="2024-01" db="EMBL/GenBank/DDBJ databases">
        <title>Genome assemblies of Stephania.</title>
        <authorList>
            <person name="Yang L."/>
        </authorList>
    </citation>
    <scope>NUCLEOTIDE SEQUENCE [LARGE SCALE GENOMIC DNA]</scope>
    <source>
        <strain evidence="8">JXDWG</strain>
        <tissue evidence="8">Leaf</tissue>
    </source>
</reference>
<evidence type="ECO:0000256" key="5">
    <source>
        <dbReference type="ARBA" id="ARBA00023242"/>
    </source>
</evidence>
<organism evidence="8 9">
    <name type="scientific">Stephania cephalantha</name>
    <dbReference type="NCBI Taxonomy" id="152367"/>
    <lineage>
        <taxon>Eukaryota</taxon>
        <taxon>Viridiplantae</taxon>
        <taxon>Streptophyta</taxon>
        <taxon>Embryophyta</taxon>
        <taxon>Tracheophyta</taxon>
        <taxon>Spermatophyta</taxon>
        <taxon>Magnoliopsida</taxon>
        <taxon>Ranunculales</taxon>
        <taxon>Menispermaceae</taxon>
        <taxon>Menispermoideae</taxon>
        <taxon>Cissampelideae</taxon>
        <taxon>Stephania</taxon>
    </lineage>
</organism>
<comment type="caution">
    <text evidence="8">The sequence shown here is derived from an EMBL/GenBank/DDBJ whole genome shotgun (WGS) entry which is preliminary data.</text>
</comment>
<gene>
    <name evidence="8" type="ORF">Scep_000969</name>
</gene>
<feature type="domain" description="BHLH" evidence="7">
    <location>
        <begin position="117"/>
        <end position="168"/>
    </location>
</feature>
<evidence type="ECO:0000256" key="3">
    <source>
        <dbReference type="ARBA" id="ARBA00023125"/>
    </source>
</evidence>
<evidence type="ECO:0000256" key="4">
    <source>
        <dbReference type="ARBA" id="ARBA00023163"/>
    </source>
</evidence>
<keyword evidence="4" id="KW-0804">Transcription</keyword>
<keyword evidence="5" id="KW-0539">Nucleus</keyword>
<feature type="region of interest" description="Disordered" evidence="6">
    <location>
        <begin position="84"/>
        <end position="119"/>
    </location>
</feature>
<dbReference type="Pfam" id="PF00010">
    <property type="entry name" value="HLH"/>
    <property type="match status" value="1"/>
</dbReference>
<dbReference type="PANTHER" id="PTHR11969">
    <property type="entry name" value="MAX DIMERIZATION, MAD"/>
    <property type="match status" value="1"/>
</dbReference>
<evidence type="ECO:0000313" key="9">
    <source>
        <dbReference type="Proteomes" id="UP001419268"/>
    </source>
</evidence>
<dbReference type="AlphaFoldDB" id="A0AAP0L743"/>
<dbReference type="GO" id="GO:0000981">
    <property type="term" value="F:DNA-binding transcription factor activity, RNA polymerase II-specific"/>
    <property type="evidence" value="ECO:0007669"/>
    <property type="project" value="TreeGrafter"/>
</dbReference>
<dbReference type="InterPro" id="IPR036638">
    <property type="entry name" value="HLH_DNA-bd_sf"/>
</dbReference>
<keyword evidence="3" id="KW-0238">DNA-binding</keyword>
<feature type="compositionally biased region" description="Basic residues" evidence="6">
    <location>
        <begin position="99"/>
        <end position="109"/>
    </location>
</feature>
<comment type="subcellular location">
    <subcellularLocation>
        <location evidence="1">Nucleus</location>
    </subcellularLocation>
</comment>
<feature type="compositionally biased region" description="Basic and acidic residues" evidence="6">
    <location>
        <begin position="110"/>
        <end position="119"/>
    </location>
</feature>
<dbReference type="Gene3D" id="4.10.280.10">
    <property type="entry name" value="Helix-loop-helix DNA-binding domain"/>
    <property type="match status" value="1"/>
</dbReference>
<feature type="compositionally biased region" description="Low complexity" evidence="6">
    <location>
        <begin position="88"/>
        <end position="98"/>
    </location>
</feature>
<dbReference type="GO" id="GO:0046983">
    <property type="term" value="F:protein dimerization activity"/>
    <property type="evidence" value="ECO:0007669"/>
    <property type="project" value="InterPro"/>
</dbReference>
<keyword evidence="9" id="KW-1185">Reference proteome</keyword>
<evidence type="ECO:0000256" key="1">
    <source>
        <dbReference type="ARBA" id="ARBA00004123"/>
    </source>
</evidence>
<protein>
    <recommendedName>
        <fullName evidence="7">BHLH domain-containing protein</fullName>
    </recommendedName>
</protein>
<evidence type="ECO:0000256" key="6">
    <source>
        <dbReference type="SAM" id="MobiDB-lite"/>
    </source>
</evidence>
<dbReference type="SMART" id="SM00353">
    <property type="entry name" value="HLH"/>
    <property type="match status" value="1"/>
</dbReference>
<dbReference type="EMBL" id="JBBNAG010000001">
    <property type="protein sequence ID" value="KAK9165778.1"/>
    <property type="molecule type" value="Genomic_DNA"/>
</dbReference>
<dbReference type="PANTHER" id="PTHR11969:SF54">
    <property type="entry name" value="MAD-LIKE PROTEIN 1"/>
    <property type="match status" value="1"/>
</dbReference>
<evidence type="ECO:0000256" key="2">
    <source>
        <dbReference type="ARBA" id="ARBA00023015"/>
    </source>
</evidence>
<sequence length="314" mass="35543">MALEAVVYPNDLFNYSCKDLYSLAYDFEVKEEEDKSSSHINGGSLSFLEQHQHQYSLLINNINNTHLYSSSSSSSTTAQNLNAIITAPSNTTPSCSSPPRRKRRRYKSSKNKEEAESQRMTHIFVERNRRKQMNDYLSILRSLMPPLFSKQSDQASVVGGAINFLKELEQLQQSLQAQKRLRKPADTAHFPNLFTFPHYNNSAGLTQCGNSGESMAENRSGVANIEVTKVESHASVKIVSERRPKQLLRMVVEFQKLRLTILHLTVTTVDRMVHYSFSVKVEEECQLTSVDEISMAVYQVLDRINEESGGGSDH</sequence>
<evidence type="ECO:0000259" key="7">
    <source>
        <dbReference type="PROSITE" id="PS50888"/>
    </source>
</evidence>
<dbReference type="PROSITE" id="PS50888">
    <property type="entry name" value="BHLH"/>
    <property type="match status" value="1"/>
</dbReference>
<keyword evidence="2" id="KW-0805">Transcription regulation</keyword>
<dbReference type="Proteomes" id="UP001419268">
    <property type="component" value="Unassembled WGS sequence"/>
</dbReference>
<dbReference type="GO" id="GO:0000978">
    <property type="term" value="F:RNA polymerase II cis-regulatory region sequence-specific DNA binding"/>
    <property type="evidence" value="ECO:0007669"/>
    <property type="project" value="TreeGrafter"/>
</dbReference>
<dbReference type="SUPFAM" id="SSF47459">
    <property type="entry name" value="HLH, helix-loop-helix DNA-binding domain"/>
    <property type="match status" value="1"/>
</dbReference>
<name>A0AAP0L743_9MAGN</name>
<accession>A0AAP0L743</accession>
<dbReference type="GO" id="GO:0005634">
    <property type="term" value="C:nucleus"/>
    <property type="evidence" value="ECO:0007669"/>
    <property type="project" value="UniProtKB-SubCell"/>
</dbReference>